<dbReference type="Proteomes" id="UP001162131">
    <property type="component" value="Unassembled WGS sequence"/>
</dbReference>
<reference evidence="4" key="1">
    <citation type="submission" date="2021-09" db="EMBL/GenBank/DDBJ databases">
        <authorList>
            <consortium name="AG Swart"/>
            <person name="Singh M."/>
            <person name="Singh A."/>
            <person name="Seah K."/>
            <person name="Emmerich C."/>
        </authorList>
    </citation>
    <scope>NUCLEOTIDE SEQUENCE</scope>
    <source>
        <strain evidence="4">ATCC30299</strain>
    </source>
</reference>
<comment type="caution">
    <text evidence="4">The sequence shown here is derived from an EMBL/GenBank/DDBJ whole genome shotgun (WGS) entry which is preliminary data.</text>
</comment>
<feature type="compositionally biased region" description="Polar residues" evidence="2">
    <location>
        <begin position="113"/>
        <end position="122"/>
    </location>
</feature>
<dbReference type="InterPro" id="IPR029071">
    <property type="entry name" value="Ubiquitin-like_domsf"/>
</dbReference>
<evidence type="ECO:0000256" key="2">
    <source>
        <dbReference type="SAM" id="MobiDB-lite"/>
    </source>
</evidence>
<dbReference type="GO" id="GO:0016055">
    <property type="term" value="P:Wnt signaling pathway"/>
    <property type="evidence" value="ECO:0007669"/>
    <property type="project" value="UniProtKB-KW"/>
</dbReference>
<dbReference type="Gene3D" id="2.40.240.130">
    <property type="match status" value="1"/>
</dbReference>
<evidence type="ECO:0000259" key="3">
    <source>
        <dbReference type="Pfam" id="PF00778"/>
    </source>
</evidence>
<feature type="compositionally biased region" description="Low complexity" evidence="2">
    <location>
        <begin position="102"/>
        <end position="112"/>
    </location>
</feature>
<dbReference type="EMBL" id="CAJZBQ010000011">
    <property type="protein sequence ID" value="CAG9314142.1"/>
    <property type="molecule type" value="Genomic_DNA"/>
</dbReference>
<dbReference type="AlphaFoldDB" id="A0AAU9ILS0"/>
<accession>A0AAU9ILS0</accession>
<keyword evidence="5" id="KW-1185">Reference proteome</keyword>
<gene>
    <name evidence="4" type="ORF">BSTOLATCC_MIC9939</name>
</gene>
<dbReference type="SUPFAM" id="SSF54236">
    <property type="entry name" value="Ubiquitin-like"/>
    <property type="match status" value="1"/>
</dbReference>
<evidence type="ECO:0000256" key="1">
    <source>
        <dbReference type="ARBA" id="ARBA00022687"/>
    </source>
</evidence>
<evidence type="ECO:0000313" key="4">
    <source>
        <dbReference type="EMBL" id="CAG9314142.1"/>
    </source>
</evidence>
<organism evidence="4 5">
    <name type="scientific">Blepharisma stoltei</name>
    <dbReference type="NCBI Taxonomy" id="1481888"/>
    <lineage>
        <taxon>Eukaryota</taxon>
        <taxon>Sar</taxon>
        <taxon>Alveolata</taxon>
        <taxon>Ciliophora</taxon>
        <taxon>Postciliodesmatophora</taxon>
        <taxon>Heterotrichea</taxon>
        <taxon>Heterotrichida</taxon>
        <taxon>Blepharismidae</taxon>
        <taxon>Blepharisma</taxon>
    </lineage>
</organism>
<dbReference type="InterPro" id="IPR001158">
    <property type="entry name" value="DIX"/>
</dbReference>
<evidence type="ECO:0000313" key="5">
    <source>
        <dbReference type="Proteomes" id="UP001162131"/>
    </source>
</evidence>
<dbReference type="PANTHER" id="PTHR42509">
    <property type="entry name" value="DIX DOMAIN-CONTAINING PROTEIN"/>
    <property type="match status" value="1"/>
</dbReference>
<feature type="domain" description="DIX" evidence="3">
    <location>
        <begin position="5"/>
        <end position="82"/>
    </location>
</feature>
<protein>
    <recommendedName>
        <fullName evidence="3">DIX domain-containing protein</fullName>
    </recommendedName>
</protein>
<name>A0AAU9ILS0_9CILI</name>
<dbReference type="Pfam" id="PF00778">
    <property type="entry name" value="DIX"/>
    <property type="match status" value="1"/>
</dbReference>
<keyword evidence="1" id="KW-0879">Wnt signaling pathway</keyword>
<dbReference type="PANTHER" id="PTHR42509:SF1">
    <property type="entry name" value="DIX DOMAIN-CONTAINING PROTEIN"/>
    <property type="match status" value="1"/>
</dbReference>
<proteinExistence type="predicted"/>
<sequence>MSHYTLIYYHIPEDFDNPEQPNAFAIEKPLSDIKLRDIRECFPIEGRYHFRFKYLNGKVQVWMDLNSEESKVPDFQNKIIIKANRIAWETASQQTIPLVKQSSQTSQPVPQTRAQNNNQNPSLMNIFDGDVAPKQSSNNIDFLFHT</sequence>
<feature type="region of interest" description="Disordered" evidence="2">
    <location>
        <begin position="102"/>
        <end position="122"/>
    </location>
</feature>
<dbReference type="InterPro" id="IPR038207">
    <property type="entry name" value="DIX_dom_sf"/>
</dbReference>